<dbReference type="GeneID" id="91991626"/>
<keyword evidence="2" id="KW-0472">Membrane</keyword>
<keyword evidence="4" id="KW-1185">Reference proteome</keyword>
<feature type="transmembrane region" description="Helical" evidence="2">
    <location>
        <begin position="264"/>
        <end position="284"/>
    </location>
</feature>
<feature type="region of interest" description="Disordered" evidence="1">
    <location>
        <begin position="1"/>
        <end position="151"/>
    </location>
</feature>
<feature type="compositionally biased region" description="Acidic residues" evidence="1">
    <location>
        <begin position="95"/>
        <end position="109"/>
    </location>
</feature>
<proteinExistence type="predicted"/>
<evidence type="ECO:0000313" key="3">
    <source>
        <dbReference type="EMBL" id="KAL0245636.1"/>
    </source>
</evidence>
<accession>A0ABR3BR46</accession>
<dbReference type="Proteomes" id="UP000054399">
    <property type="component" value="Unassembled WGS sequence"/>
</dbReference>
<organism evidence="3 4">
    <name type="scientific">Cryptococcus tetragattii IND107</name>
    <dbReference type="NCBI Taxonomy" id="1296105"/>
    <lineage>
        <taxon>Eukaryota</taxon>
        <taxon>Fungi</taxon>
        <taxon>Dikarya</taxon>
        <taxon>Basidiomycota</taxon>
        <taxon>Agaricomycotina</taxon>
        <taxon>Tremellomycetes</taxon>
        <taxon>Tremellales</taxon>
        <taxon>Cryptococcaceae</taxon>
        <taxon>Cryptococcus</taxon>
        <taxon>Cryptococcus gattii species complex</taxon>
    </lineage>
</organism>
<feature type="transmembrane region" description="Helical" evidence="2">
    <location>
        <begin position="296"/>
        <end position="314"/>
    </location>
</feature>
<keyword evidence="2" id="KW-1133">Transmembrane helix</keyword>
<reference evidence="4" key="1">
    <citation type="submission" date="2015-01" db="EMBL/GenBank/DDBJ databases">
        <title>The Genome Sequence of Cryptococcus gattii MMRL2647.</title>
        <authorList>
            <consortium name="The Broad Institute Genomics Platform"/>
            <person name="Cuomo C."/>
            <person name="Litvintseva A."/>
            <person name="Chen Y."/>
            <person name="Heitman J."/>
            <person name="Sun S."/>
            <person name="Springer D."/>
            <person name="Dromer F."/>
            <person name="Young S."/>
            <person name="Zeng Q."/>
            <person name="Gargeya S."/>
            <person name="Abouelleil A."/>
            <person name="Alvarado L."/>
            <person name="Chapman S.B."/>
            <person name="Gainer-Dewar J."/>
            <person name="Goldberg J."/>
            <person name="Griggs A."/>
            <person name="Gujja S."/>
            <person name="Hansen M."/>
            <person name="Howarth C."/>
            <person name="Imamovic A."/>
            <person name="Larimer J."/>
            <person name="Murphy C."/>
            <person name="Naylor J."/>
            <person name="Pearson M."/>
            <person name="Priest M."/>
            <person name="Roberts A."/>
            <person name="Saif S."/>
            <person name="Shea T."/>
            <person name="Sykes S."/>
            <person name="Wortman J."/>
            <person name="Nusbaum C."/>
            <person name="Birren B."/>
        </authorList>
    </citation>
    <scope>NUCLEOTIDE SEQUENCE [LARGE SCALE GENOMIC DNA]</scope>
    <source>
        <strain evidence="4">IND107</strain>
    </source>
</reference>
<evidence type="ECO:0000256" key="1">
    <source>
        <dbReference type="SAM" id="MobiDB-lite"/>
    </source>
</evidence>
<feature type="compositionally biased region" description="Basic and acidic residues" evidence="1">
    <location>
        <begin position="64"/>
        <end position="89"/>
    </location>
</feature>
<evidence type="ECO:0000256" key="2">
    <source>
        <dbReference type="SAM" id="Phobius"/>
    </source>
</evidence>
<reference evidence="3 4" key="2">
    <citation type="submission" date="2024-01" db="EMBL/GenBank/DDBJ databases">
        <title>Comparative genomics of Cryptococcus and Kwoniella reveals pathogenesis evolution and contrasting modes of karyotype evolution via chromosome fusion or intercentromeric recombination.</title>
        <authorList>
            <person name="Coelho M.A."/>
            <person name="David-Palma M."/>
            <person name="Shea T."/>
            <person name="Bowers K."/>
            <person name="Mcginley-Smith S."/>
            <person name="Mohammad A.W."/>
            <person name="Gnirke A."/>
            <person name="Yurkov A.M."/>
            <person name="Nowrousian M."/>
            <person name="Sun S."/>
            <person name="Cuomo C.A."/>
            <person name="Heitman J."/>
        </authorList>
    </citation>
    <scope>NUCLEOTIDE SEQUENCE [LARGE SCALE GENOMIC DNA]</scope>
    <source>
        <strain evidence="3 4">IND107</strain>
    </source>
</reference>
<keyword evidence="2" id="KW-0812">Transmembrane</keyword>
<comment type="caution">
    <text evidence="3">The sequence shown here is derived from an EMBL/GenBank/DDBJ whole genome shotgun (WGS) entry which is preliminary data.</text>
</comment>
<sequence>MAASKGPFADPGSSNKEYPPPSESDFSDSGTEVDSDKETATSSFGNAEKEKIAPATLRYPLRTIEAKKTVNVEAHDNRASQKKEIKSSEIRTTNLEDDTDSDVSGDDYSTDTTAVESNTESESRKKRRKVSSRKPIYPPSPKLRTKKQTTGPQTGIWALEAGGYKFGGLGWCNSQESNCHEGVLYSGATVGGQWPPMTVPILLLCFGFCTYQKKTFSTFLLFTFLFIRHGALSCCSDPEFQRQNVRGLQQDPRRVKSLIWFERTMTFSGIAYSVVAVILIIWVSQTNAEGDVGYKLSTFLLVSPFVWFFLSMSYRSRWAYDSNACITSAARRQKRRGKYEETYYEDPDEDEVIVSRNGADTIERPKRRIRKY</sequence>
<protein>
    <submittedName>
        <fullName evidence="3">Uncharacterized protein</fullName>
    </submittedName>
</protein>
<dbReference type="RefSeq" id="XP_066612720.1">
    <property type="nucleotide sequence ID" value="XM_066759233.1"/>
</dbReference>
<gene>
    <name evidence="3" type="ORF">I308_104770</name>
</gene>
<name>A0ABR3BR46_9TREE</name>
<evidence type="ECO:0000313" key="4">
    <source>
        <dbReference type="Proteomes" id="UP000054399"/>
    </source>
</evidence>
<dbReference type="EMBL" id="ATAM02000008">
    <property type="protein sequence ID" value="KAL0245636.1"/>
    <property type="molecule type" value="Genomic_DNA"/>
</dbReference>